<evidence type="ECO:0000256" key="4">
    <source>
        <dbReference type="ARBA" id="ARBA00014973"/>
    </source>
</evidence>
<organism evidence="13">
    <name type="scientific">Prasinoderma singulare</name>
    <dbReference type="NCBI Taxonomy" id="676789"/>
    <lineage>
        <taxon>Eukaryota</taxon>
        <taxon>Viridiplantae</taxon>
        <taxon>Prasinodermophyta</taxon>
        <taxon>Prasinodermophyceae</taxon>
        <taxon>Prasinodermales</taxon>
        <taxon>Prasinodermaceae</taxon>
        <taxon>Prasinoderma</taxon>
    </lineage>
</organism>
<dbReference type="Pfam" id="PF05129">
    <property type="entry name" value="Zn_ribbon_Elf1"/>
    <property type="match status" value="1"/>
</dbReference>
<keyword evidence="7 11" id="KW-0862">Zinc</keyword>
<comment type="function">
    <text evidence="1 11">Transcription elongation factor implicated in the maintenance of proper chromatin structure in actively transcribed regions.</text>
</comment>
<keyword evidence="5 11" id="KW-0479">Metal-binding</keyword>
<keyword evidence="8 11" id="KW-0805">Transcription regulation</keyword>
<dbReference type="InterPro" id="IPR038567">
    <property type="entry name" value="T_Elf1_sf"/>
</dbReference>
<evidence type="ECO:0000256" key="10">
    <source>
        <dbReference type="ARBA" id="ARBA00023242"/>
    </source>
</evidence>
<keyword evidence="10 11" id="KW-0539">Nucleus</keyword>
<dbReference type="InterPro" id="IPR007808">
    <property type="entry name" value="Elf1"/>
</dbReference>
<dbReference type="Gene3D" id="2.20.25.190">
    <property type="match status" value="1"/>
</dbReference>
<sequence>MGKRKSSKVIKKVKREVVAKTFDCPFCNHERSVECKFDKIAETAMLFCRMCKVTYLTTINNLTEPIDVFSEWIDKCAEANDGGTKDKNKRQKTSSGAAAPAPAPATAEEAVYDLYKAT</sequence>
<dbReference type="GO" id="GO:0008023">
    <property type="term" value="C:transcription elongation factor complex"/>
    <property type="evidence" value="ECO:0007669"/>
    <property type="project" value="TreeGrafter"/>
</dbReference>
<dbReference type="FunFam" id="2.20.25.190:FF:000001">
    <property type="entry name" value="Transcription elongation factor 1 homolog"/>
    <property type="match status" value="1"/>
</dbReference>
<comment type="subcellular location">
    <subcellularLocation>
        <location evidence="2 11">Nucleus</location>
    </subcellularLocation>
</comment>
<keyword evidence="9 11" id="KW-0804">Transcription</keyword>
<dbReference type="GO" id="GO:0000993">
    <property type="term" value="F:RNA polymerase II complex binding"/>
    <property type="evidence" value="ECO:0007669"/>
    <property type="project" value="TreeGrafter"/>
</dbReference>
<name>A0A7S3F8G6_9VIRI</name>
<accession>A0A7S3F8G6</accession>
<evidence type="ECO:0000256" key="8">
    <source>
        <dbReference type="ARBA" id="ARBA00023015"/>
    </source>
</evidence>
<evidence type="ECO:0000313" key="13">
    <source>
        <dbReference type="EMBL" id="CAE0133583.1"/>
    </source>
</evidence>
<evidence type="ECO:0000256" key="9">
    <source>
        <dbReference type="ARBA" id="ARBA00023163"/>
    </source>
</evidence>
<dbReference type="AlphaFoldDB" id="A0A7S3F8G6"/>
<proteinExistence type="inferred from homology"/>
<dbReference type="SUPFAM" id="SSF57783">
    <property type="entry name" value="Zinc beta-ribbon"/>
    <property type="match status" value="1"/>
</dbReference>
<evidence type="ECO:0000256" key="6">
    <source>
        <dbReference type="ARBA" id="ARBA00022771"/>
    </source>
</evidence>
<dbReference type="PANTHER" id="PTHR20934">
    <property type="entry name" value="TRANSCRIPTION ELONGATION FACTOR 1 HOMOLOG"/>
    <property type="match status" value="1"/>
</dbReference>
<feature type="region of interest" description="Disordered" evidence="12">
    <location>
        <begin position="79"/>
        <end position="106"/>
    </location>
</feature>
<evidence type="ECO:0000256" key="12">
    <source>
        <dbReference type="SAM" id="MobiDB-lite"/>
    </source>
</evidence>
<dbReference type="GO" id="GO:0008270">
    <property type="term" value="F:zinc ion binding"/>
    <property type="evidence" value="ECO:0007669"/>
    <property type="project" value="UniProtKB-KW"/>
</dbReference>
<evidence type="ECO:0000256" key="7">
    <source>
        <dbReference type="ARBA" id="ARBA00022833"/>
    </source>
</evidence>
<protein>
    <recommendedName>
        <fullName evidence="4 11">Transcription elongation factor 1 homolog</fullName>
    </recommendedName>
</protein>
<feature type="compositionally biased region" description="Low complexity" evidence="12">
    <location>
        <begin position="97"/>
        <end position="106"/>
    </location>
</feature>
<evidence type="ECO:0000256" key="11">
    <source>
        <dbReference type="RuleBase" id="RU364033"/>
    </source>
</evidence>
<keyword evidence="6 11" id="KW-0863">Zinc-finger</keyword>
<comment type="similarity">
    <text evidence="3 11">Belongs to the ELOF1 family.</text>
</comment>
<dbReference type="EMBL" id="HBHY01007038">
    <property type="protein sequence ID" value="CAE0133583.1"/>
    <property type="molecule type" value="Transcribed_RNA"/>
</dbReference>
<reference evidence="13" key="1">
    <citation type="submission" date="2021-01" db="EMBL/GenBank/DDBJ databases">
        <authorList>
            <person name="Corre E."/>
            <person name="Pelletier E."/>
            <person name="Niang G."/>
            <person name="Scheremetjew M."/>
            <person name="Finn R."/>
            <person name="Kale V."/>
            <person name="Holt S."/>
            <person name="Cochrane G."/>
            <person name="Meng A."/>
            <person name="Brown T."/>
            <person name="Cohen L."/>
        </authorList>
    </citation>
    <scope>NUCLEOTIDE SEQUENCE</scope>
    <source>
        <strain evidence="13">RCC927</strain>
    </source>
</reference>
<evidence type="ECO:0000256" key="1">
    <source>
        <dbReference type="ARBA" id="ARBA00003357"/>
    </source>
</evidence>
<dbReference type="PANTHER" id="PTHR20934:SF0">
    <property type="entry name" value="TRANSCRIPTION ELONGATION FACTOR 1 HOMOLOG"/>
    <property type="match status" value="1"/>
</dbReference>
<evidence type="ECO:0000256" key="3">
    <source>
        <dbReference type="ARBA" id="ARBA00009730"/>
    </source>
</evidence>
<evidence type="ECO:0000256" key="2">
    <source>
        <dbReference type="ARBA" id="ARBA00004123"/>
    </source>
</evidence>
<dbReference type="GO" id="GO:0006368">
    <property type="term" value="P:transcription elongation by RNA polymerase II"/>
    <property type="evidence" value="ECO:0007669"/>
    <property type="project" value="TreeGrafter"/>
</dbReference>
<gene>
    <name evidence="13" type="ORF">PSIN1315_LOCUS4529</name>
</gene>
<evidence type="ECO:0000256" key="5">
    <source>
        <dbReference type="ARBA" id="ARBA00022723"/>
    </source>
</evidence>